<keyword evidence="3" id="KW-1185">Reference proteome</keyword>
<gene>
    <name evidence="2" type="ORF">MELLADRAFT_96389</name>
</gene>
<dbReference type="RefSeq" id="XP_007407478.1">
    <property type="nucleotide sequence ID" value="XM_007407416.1"/>
</dbReference>
<reference evidence="3" key="1">
    <citation type="journal article" date="2011" name="Proc. Natl. Acad. Sci. U.S.A.">
        <title>Obligate biotrophy features unraveled by the genomic analysis of rust fungi.</title>
        <authorList>
            <person name="Duplessis S."/>
            <person name="Cuomo C.A."/>
            <person name="Lin Y.-C."/>
            <person name="Aerts A."/>
            <person name="Tisserant E."/>
            <person name="Veneault-Fourrey C."/>
            <person name="Joly D.L."/>
            <person name="Hacquard S."/>
            <person name="Amselem J."/>
            <person name="Cantarel B.L."/>
            <person name="Chiu R."/>
            <person name="Coutinho P.M."/>
            <person name="Feau N."/>
            <person name="Field M."/>
            <person name="Frey P."/>
            <person name="Gelhaye E."/>
            <person name="Goldberg J."/>
            <person name="Grabherr M.G."/>
            <person name="Kodira C.D."/>
            <person name="Kohler A."/>
            <person name="Kuees U."/>
            <person name="Lindquist E.A."/>
            <person name="Lucas S.M."/>
            <person name="Mago R."/>
            <person name="Mauceli E."/>
            <person name="Morin E."/>
            <person name="Murat C."/>
            <person name="Pangilinan J.L."/>
            <person name="Park R."/>
            <person name="Pearson M."/>
            <person name="Quesneville H."/>
            <person name="Rouhier N."/>
            <person name="Sakthikumar S."/>
            <person name="Salamov A.A."/>
            <person name="Schmutz J."/>
            <person name="Selles B."/>
            <person name="Shapiro H."/>
            <person name="Tanguay P."/>
            <person name="Tuskan G.A."/>
            <person name="Henrissat B."/>
            <person name="Van de Peer Y."/>
            <person name="Rouze P."/>
            <person name="Ellis J.G."/>
            <person name="Dodds P.N."/>
            <person name="Schein J.E."/>
            <person name="Zhong S."/>
            <person name="Hamelin R.C."/>
            <person name="Grigoriev I.V."/>
            <person name="Szabo L.J."/>
            <person name="Martin F."/>
        </authorList>
    </citation>
    <scope>NUCLEOTIDE SEQUENCE [LARGE SCALE GENOMIC DNA]</scope>
    <source>
        <strain evidence="3">98AG31 / pathotype 3-4-7</strain>
    </source>
</reference>
<evidence type="ECO:0000313" key="2">
    <source>
        <dbReference type="EMBL" id="EGG09118.1"/>
    </source>
</evidence>
<sequence length="482" mass="53484">MSSGEADAPAGAPAGPAPRDPLMDCLHGHQTEDEGLTFEQTAAAKYQRMQDGQKKAADRQQKAEESRLRKSPKTAAPPGLTAAIHEWARALLGLPRQSTSPSSSQVDVSQITKHHLPAPAKITEVEAWNSHNKNCEDFIEYEIKQKMAQKLATNPKASNTYKAELKKIVTKEVVAEWANRAPKKGFMSRVALATTSVQSYEPSRLALAEASLAAAGFPRLTLQWNNTINTPWNSAVLNCLLAAWLECYNARGVPAYYDIPQSDETPKLAKEILTKWLSGKRAKYSQEEKDKALIATPGGAEKYAKKVVESKDRKAMKALRTKVAQSRLQAISKHIKGFTDTHQLLLVMDEVHSDTETVPATPAKPAHRRQIKLAWRKPELDQLIHLADEMARKNPDSTKAQKTNAAKFQAARAEYSPAAINPEDQLPPQRFPKCLIREEFLNQLGELEVEGLELSEKHIELQTLNEHLMRKVGNKYAMAVAS</sequence>
<accession>F4REL4</accession>
<dbReference type="AlphaFoldDB" id="F4REL4"/>
<proteinExistence type="predicted"/>
<dbReference type="Proteomes" id="UP000001072">
    <property type="component" value="Unassembled WGS sequence"/>
</dbReference>
<dbReference type="VEuPathDB" id="FungiDB:MELLADRAFT_96389"/>
<name>F4REL4_MELLP</name>
<evidence type="ECO:0000313" key="3">
    <source>
        <dbReference type="Proteomes" id="UP000001072"/>
    </source>
</evidence>
<protein>
    <submittedName>
        <fullName evidence="2">Uncharacterized protein</fullName>
    </submittedName>
</protein>
<dbReference type="InParanoid" id="F4REL4"/>
<dbReference type="EMBL" id="GL883098">
    <property type="protein sequence ID" value="EGG09118.1"/>
    <property type="molecule type" value="Genomic_DNA"/>
</dbReference>
<feature type="compositionally biased region" description="Low complexity" evidence="1">
    <location>
        <begin position="1"/>
        <end position="14"/>
    </location>
</feature>
<dbReference type="KEGG" id="mlr:MELLADRAFT_96389"/>
<evidence type="ECO:0000256" key="1">
    <source>
        <dbReference type="SAM" id="MobiDB-lite"/>
    </source>
</evidence>
<dbReference type="GeneID" id="18937584"/>
<feature type="compositionally biased region" description="Basic and acidic residues" evidence="1">
    <location>
        <begin position="51"/>
        <end position="68"/>
    </location>
</feature>
<dbReference type="HOGENOM" id="CLU_670997_0_0_1"/>
<feature type="region of interest" description="Disordered" evidence="1">
    <location>
        <begin position="1"/>
        <end position="78"/>
    </location>
</feature>
<organism evidence="3">
    <name type="scientific">Melampsora larici-populina (strain 98AG31 / pathotype 3-4-7)</name>
    <name type="common">Poplar leaf rust fungus</name>
    <dbReference type="NCBI Taxonomy" id="747676"/>
    <lineage>
        <taxon>Eukaryota</taxon>
        <taxon>Fungi</taxon>
        <taxon>Dikarya</taxon>
        <taxon>Basidiomycota</taxon>
        <taxon>Pucciniomycotina</taxon>
        <taxon>Pucciniomycetes</taxon>
        <taxon>Pucciniales</taxon>
        <taxon>Melampsoraceae</taxon>
        <taxon>Melampsora</taxon>
    </lineage>
</organism>